<dbReference type="KEGG" id="spir:CWM47_14330"/>
<keyword evidence="1" id="KW-0472">Membrane</keyword>
<organism evidence="2 3">
    <name type="scientific">Spirosoma pollinicola</name>
    <dbReference type="NCBI Taxonomy" id="2057025"/>
    <lineage>
        <taxon>Bacteria</taxon>
        <taxon>Pseudomonadati</taxon>
        <taxon>Bacteroidota</taxon>
        <taxon>Cytophagia</taxon>
        <taxon>Cytophagales</taxon>
        <taxon>Cytophagaceae</taxon>
        <taxon>Spirosoma</taxon>
    </lineage>
</organism>
<accession>A0A2K8YZ44</accession>
<evidence type="ECO:0000313" key="3">
    <source>
        <dbReference type="Proteomes" id="UP000232883"/>
    </source>
</evidence>
<gene>
    <name evidence="2" type="ORF">CWM47_14330</name>
</gene>
<evidence type="ECO:0000313" key="2">
    <source>
        <dbReference type="EMBL" id="AUD02907.1"/>
    </source>
</evidence>
<dbReference type="AlphaFoldDB" id="A0A2K8YZ44"/>
<keyword evidence="1" id="KW-0812">Transmembrane</keyword>
<dbReference type="EMBL" id="CP025096">
    <property type="protein sequence ID" value="AUD02907.1"/>
    <property type="molecule type" value="Genomic_DNA"/>
</dbReference>
<reference evidence="2 3" key="1">
    <citation type="submission" date="2017-11" db="EMBL/GenBank/DDBJ databases">
        <title>Taxonomic description and genome sequences of Spirosoma HA7 sp. nov., isolated from pollen microhabitat of Corylus avellana.</title>
        <authorList>
            <person name="Ambika Manirajan B."/>
            <person name="Suarez C."/>
            <person name="Ratering S."/>
            <person name="Geissler-Plaum R."/>
            <person name="Cardinale M."/>
            <person name="Sylvia S."/>
        </authorList>
    </citation>
    <scope>NUCLEOTIDE SEQUENCE [LARGE SCALE GENOMIC DNA]</scope>
    <source>
        <strain evidence="2 3">HA7</strain>
    </source>
</reference>
<evidence type="ECO:0000256" key="1">
    <source>
        <dbReference type="SAM" id="Phobius"/>
    </source>
</evidence>
<sequence>MQSTYSTNPAHSVNPGSFMKRISWSAIFAGVLVTIVAQMLFTLLGLGIGLSTVDPVAEQNPAAGLGTGSAVWYIISSLLSLLMGGWIAGRLASAPRLFDGIIHGVLTWCLATLVTIYFLTTTLGSLIGGAGRLVGSLVSTAGSAVAAAAPGIGNAVQGQLKENGIDLGNLDLTDLKEEANKLLRQTGDPKLNPNTLERKADQAGQESKLAVNRAVTDPQATDDLVSGLFKRLFKQGQSTVNSVDREDAVNVVMKRTGKSQAESEQIVDNWINTYKQAAVKFEQAKKETEIQARHTADAAASAASKAAIFGFFGLLIGVVAAGYGAKLGTASKDEANTLDRPIRH</sequence>
<evidence type="ECO:0008006" key="4">
    <source>
        <dbReference type="Google" id="ProtNLM"/>
    </source>
</evidence>
<proteinExistence type="predicted"/>
<dbReference type="Proteomes" id="UP000232883">
    <property type="component" value="Chromosome"/>
</dbReference>
<keyword evidence="3" id="KW-1185">Reference proteome</keyword>
<feature type="transmembrane region" description="Helical" evidence="1">
    <location>
        <begin position="26"/>
        <end position="50"/>
    </location>
</feature>
<feature type="transmembrane region" description="Helical" evidence="1">
    <location>
        <begin position="306"/>
        <end position="325"/>
    </location>
</feature>
<feature type="transmembrane region" description="Helical" evidence="1">
    <location>
        <begin position="100"/>
        <end position="119"/>
    </location>
</feature>
<dbReference type="OrthoDB" id="2154696at2"/>
<protein>
    <recommendedName>
        <fullName evidence="4">PhnA-like protein</fullName>
    </recommendedName>
</protein>
<dbReference type="RefSeq" id="WP_100988632.1">
    <property type="nucleotide sequence ID" value="NZ_CP025096.1"/>
</dbReference>
<keyword evidence="1" id="KW-1133">Transmembrane helix</keyword>
<name>A0A2K8YZ44_9BACT</name>
<feature type="transmembrane region" description="Helical" evidence="1">
    <location>
        <begin position="70"/>
        <end position="88"/>
    </location>
</feature>